<evidence type="ECO:0000256" key="1">
    <source>
        <dbReference type="SAM" id="MobiDB-lite"/>
    </source>
</evidence>
<dbReference type="GO" id="GO:0006274">
    <property type="term" value="P:DNA replication termination"/>
    <property type="evidence" value="ECO:0007669"/>
    <property type="project" value="TreeGrafter"/>
</dbReference>
<feature type="compositionally biased region" description="Low complexity" evidence="1">
    <location>
        <begin position="270"/>
        <end position="286"/>
    </location>
</feature>
<gene>
    <name evidence="2" type="ORF">FRACYDRAFT_237872</name>
</gene>
<feature type="compositionally biased region" description="Basic residues" evidence="1">
    <location>
        <begin position="225"/>
        <end position="234"/>
    </location>
</feature>
<keyword evidence="3" id="KW-1185">Reference proteome</keyword>
<dbReference type="Proteomes" id="UP000095751">
    <property type="component" value="Unassembled WGS sequence"/>
</dbReference>
<dbReference type="InterPro" id="IPR006735">
    <property type="entry name" value="Rtf2"/>
</dbReference>
<evidence type="ECO:0000313" key="3">
    <source>
        <dbReference type="Proteomes" id="UP000095751"/>
    </source>
</evidence>
<protein>
    <recommendedName>
        <fullName evidence="4">Replication termination factor 2</fullName>
    </recommendedName>
</protein>
<dbReference type="Pfam" id="PF04641">
    <property type="entry name" value="Rtf2"/>
    <property type="match status" value="1"/>
</dbReference>
<dbReference type="KEGG" id="fcy:FRACYDRAFT_237872"/>
<accession>A0A1E7FH47</accession>
<name>A0A1E7FH47_9STRA</name>
<dbReference type="PANTHER" id="PTHR12775">
    <property type="entry name" value="PROTEIN C20ORF43 HOMOLOG"/>
    <property type="match status" value="1"/>
</dbReference>
<dbReference type="AlphaFoldDB" id="A0A1E7FH47"/>
<sequence length="323" mass="35624">MGGDGGVIASNRKFMRGAGTADLTADFNHHAKEKVKHNAQDAMTTCALTKTPLLHVVTSSTNSNDGIAETNTNTHTIVADLYGRLYHKEAAVHALLKRKRCGDDSNTTDTTIGPQVRRMNDLYDVRFHFDDNNNGNNKNIPSCPITGKALTGSIAAILLVSTTKFDGPNVVSESALKQLSMDELQEEYGCIQRKVRLAPDLTLLESIKEQVQKEHDIDEEERNAKKAAKKKNKRKQLEKGGGSDHKKNKKHNDSKNDSTKKERKADTKATAKTLLSSSSLGQQVQSRVDSAIQKNTIYSSIFVDKSLSSKISEKEKKDNLFAR</sequence>
<feature type="region of interest" description="Disordered" evidence="1">
    <location>
        <begin position="212"/>
        <end position="288"/>
    </location>
</feature>
<proteinExistence type="predicted"/>
<dbReference type="OrthoDB" id="247013at2759"/>
<dbReference type="InParanoid" id="A0A1E7FH47"/>
<dbReference type="EMBL" id="KV784357">
    <property type="protein sequence ID" value="OEU17454.1"/>
    <property type="molecule type" value="Genomic_DNA"/>
</dbReference>
<dbReference type="PANTHER" id="PTHR12775:SF0">
    <property type="entry name" value="REPLICATION TERMINATION FACTOR 2"/>
    <property type="match status" value="1"/>
</dbReference>
<feature type="compositionally biased region" description="Basic and acidic residues" evidence="1">
    <location>
        <begin position="235"/>
        <end position="269"/>
    </location>
</feature>
<reference evidence="2 3" key="1">
    <citation type="submission" date="2016-09" db="EMBL/GenBank/DDBJ databases">
        <title>Extensive genetic diversity and differential bi-allelic expression allows diatom success in the polar Southern Ocean.</title>
        <authorList>
            <consortium name="DOE Joint Genome Institute"/>
            <person name="Mock T."/>
            <person name="Otillar R.P."/>
            <person name="Strauss J."/>
            <person name="Dupont C."/>
            <person name="Frickenhaus S."/>
            <person name="Maumus F."/>
            <person name="Mcmullan M."/>
            <person name="Sanges R."/>
            <person name="Schmutz J."/>
            <person name="Toseland A."/>
            <person name="Valas R."/>
            <person name="Veluchamy A."/>
            <person name="Ward B.J."/>
            <person name="Allen A."/>
            <person name="Barry K."/>
            <person name="Falciatore A."/>
            <person name="Ferrante M."/>
            <person name="Fortunato A.E."/>
            <person name="Gloeckner G."/>
            <person name="Gruber A."/>
            <person name="Hipkin R."/>
            <person name="Janech M."/>
            <person name="Kroth P."/>
            <person name="Leese F."/>
            <person name="Lindquist E."/>
            <person name="Lyon B.R."/>
            <person name="Martin J."/>
            <person name="Mayer C."/>
            <person name="Parker M."/>
            <person name="Quesneville H."/>
            <person name="Raymond J."/>
            <person name="Uhlig C."/>
            <person name="Valentin K.U."/>
            <person name="Worden A.Z."/>
            <person name="Armbrust E.V."/>
            <person name="Bowler C."/>
            <person name="Green B."/>
            <person name="Moulton V."/>
            <person name="Van Oosterhout C."/>
            <person name="Grigoriev I."/>
        </authorList>
    </citation>
    <scope>NUCLEOTIDE SEQUENCE [LARGE SCALE GENOMIC DNA]</scope>
    <source>
        <strain evidence="2 3">CCMP1102</strain>
    </source>
</reference>
<evidence type="ECO:0008006" key="4">
    <source>
        <dbReference type="Google" id="ProtNLM"/>
    </source>
</evidence>
<evidence type="ECO:0000313" key="2">
    <source>
        <dbReference type="EMBL" id="OEU17454.1"/>
    </source>
</evidence>
<organism evidence="2 3">
    <name type="scientific">Fragilariopsis cylindrus CCMP1102</name>
    <dbReference type="NCBI Taxonomy" id="635003"/>
    <lineage>
        <taxon>Eukaryota</taxon>
        <taxon>Sar</taxon>
        <taxon>Stramenopiles</taxon>
        <taxon>Ochrophyta</taxon>
        <taxon>Bacillariophyta</taxon>
        <taxon>Bacillariophyceae</taxon>
        <taxon>Bacillariophycidae</taxon>
        <taxon>Bacillariales</taxon>
        <taxon>Bacillariaceae</taxon>
        <taxon>Fragilariopsis</taxon>
    </lineage>
</organism>
<dbReference type="GO" id="GO:0005634">
    <property type="term" value="C:nucleus"/>
    <property type="evidence" value="ECO:0007669"/>
    <property type="project" value="TreeGrafter"/>
</dbReference>